<evidence type="ECO:0000256" key="3">
    <source>
        <dbReference type="ARBA" id="ARBA00022989"/>
    </source>
</evidence>
<reference evidence="5" key="1">
    <citation type="submission" date="2023-04" db="EMBL/GenBank/DDBJ databases">
        <authorList>
            <person name="Vijverberg K."/>
            <person name="Xiong W."/>
            <person name="Schranz E."/>
        </authorList>
    </citation>
    <scope>NUCLEOTIDE SEQUENCE</scope>
</reference>
<protein>
    <submittedName>
        <fullName evidence="5">Uncharacterized protein</fullName>
    </submittedName>
</protein>
<comment type="subcellular location">
    <subcellularLocation>
        <location evidence="1">Membrane</location>
        <topology evidence="1">Multi-pass membrane protein</topology>
    </subcellularLocation>
</comment>
<dbReference type="GO" id="GO:0016020">
    <property type="term" value="C:membrane"/>
    <property type="evidence" value="ECO:0007669"/>
    <property type="project" value="UniProtKB-SubCell"/>
</dbReference>
<dbReference type="Proteomes" id="UP001177003">
    <property type="component" value="Chromosome 7"/>
</dbReference>
<accession>A0AA36EE81</accession>
<sequence>MRSLERCFQFCMGLWMQCRLYWITKRAGERSGSGLMKANAWHHRADVVSSLDALIGGWWIYSWGEYFGAGGCCNTISSFGPNQKDSVTSQRSGGKFEMLDRILPKLKATDRWVYYYIPTEFESKGDTSGGDRGSLIDQFNKPGSPFFIFHLRLICKHKLGSRNWS</sequence>
<keyword evidence="3" id="KW-1133">Transmembrane helix</keyword>
<evidence type="ECO:0000256" key="2">
    <source>
        <dbReference type="ARBA" id="ARBA00022692"/>
    </source>
</evidence>
<dbReference type="SUPFAM" id="SSF161111">
    <property type="entry name" value="Cation efflux protein transmembrane domain-like"/>
    <property type="match status" value="1"/>
</dbReference>
<dbReference type="EMBL" id="OX465083">
    <property type="protein sequence ID" value="CAI9293008.1"/>
    <property type="molecule type" value="Genomic_DNA"/>
</dbReference>
<dbReference type="Gene3D" id="1.20.1510.10">
    <property type="entry name" value="Cation efflux protein transmembrane domain"/>
    <property type="match status" value="1"/>
</dbReference>
<evidence type="ECO:0000313" key="6">
    <source>
        <dbReference type="Proteomes" id="UP001177003"/>
    </source>
</evidence>
<dbReference type="AlphaFoldDB" id="A0AA36EE81"/>
<gene>
    <name evidence="5" type="ORF">LSALG_LOCUS32042</name>
</gene>
<keyword evidence="6" id="KW-1185">Reference proteome</keyword>
<keyword evidence="2" id="KW-0812">Transmembrane</keyword>
<name>A0AA36EE81_LACSI</name>
<proteinExistence type="predicted"/>
<evidence type="ECO:0000256" key="1">
    <source>
        <dbReference type="ARBA" id="ARBA00004141"/>
    </source>
</evidence>
<evidence type="ECO:0000313" key="5">
    <source>
        <dbReference type="EMBL" id="CAI9293008.1"/>
    </source>
</evidence>
<organism evidence="5 6">
    <name type="scientific">Lactuca saligna</name>
    <name type="common">Willowleaf lettuce</name>
    <dbReference type="NCBI Taxonomy" id="75948"/>
    <lineage>
        <taxon>Eukaryota</taxon>
        <taxon>Viridiplantae</taxon>
        <taxon>Streptophyta</taxon>
        <taxon>Embryophyta</taxon>
        <taxon>Tracheophyta</taxon>
        <taxon>Spermatophyta</taxon>
        <taxon>Magnoliopsida</taxon>
        <taxon>eudicotyledons</taxon>
        <taxon>Gunneridae</taxon>
        <taxon>Pentapetalae</taxon>
        <taxon>asterids</taxon>
        <taxon>campanulids</taxon>
        <taxon>Asterales</taxon>
        <taxon>Asteraceae</taxon>
        <taxon>Cichorioideae</taxon>
        <taxon>Cichorieae</taxon>
        <taxon>Lactucinae</taxon>
        <taxon>Lactuca</taxon>
    </lineage>
</organism>
<keyword evidence="4" id="KW-0472">Membrane</keyword>
<evidence type="ECO:0000256" key="4">
    <source>
        <dbReference type="ARBA" id="ARBA00023136"/>
    </source>
</evidence>
<dbReference type="InterPro" id="IPR027469">
    <property type="entry name" value="Cation_efflux_TMD_sf"/>
</dbReference>